<dbReference type="SUPFAM" id="SSF56574">
    <property type="entry name" value="Serpins"/>
    <property type="match status" value="1"/>
</dbReference>
<dbReference type="InterPro" id="IPR023796">
    <property type="entry name" value="Serpin_dom"/>
</dbReference>
<sequence length="419" mass="46852">MPIYSDFLGEKQFIPFVQSIYSKLHQNDPGNNFFGSFKFIFIGCATNCFVSPLSIYSVLTQLLAGSEKNTREEILRTLKLESCQALGITIQFVCEHITLGLKGGQATDITQANGIFLQSGFGILDSYPRSIEEHFGASSIEVDYVKNPDDSRHTINQWIENQTNGKIKELLPDGVISSQTTFVLTSALYFKGEYKLFLYIFEGTWKEKFAPAASKPAKFYLLNGDEMDITMMQSRRKLRFAQFENGLGCRVVRLPFERHEMIIVLPNANNGLNPLLQKLLEPSQNQSLHNILSRKGYHEAEVRLRLPKFKLTKGSSQDLKATLCSLGMPSAFDASKADFSGITGRRDLHLSAMFHKAVIEVDENGAEAAAATAAVANRCCMPINMPQDFFVDHPFLFFIVSDSGLPIFMGHVVEPEPNC</sequence>
<dbReference type="Proteomes" id="UP000275846">
    <property type="component" value="Unassembled WGS sequence"/>
</dbReference>
<dbReference type="InterPro" id="IPR042178">
    <property type="entry name" value="Serpin_sf_1"/>
</dbReference>
<dbReference type="InterPro" id="IPR023795">
    <property type="entry name" value="Serpin_CS"/>
</dbReference>
<evidence type="ECO:0000256" key="2">
    <source>
        <dbReference type="RuleBase" id="RU000411"/>
    </source>
</evidence>
<comment type="similarity">
    <text evidence="1 2">Belongs to the serpin family.</text>
</comment>
<organism evidence="4 5">
    <name type="scientific">Schistocephalus solidus</name>
    <name type="common">Tapeworm</name>
    <dbReference type="NCBI Taxonomy" id="70667"/>
    <lineage>
        <taxon>Eukaryota</taxon>
        <taxon>Metazoa</taxon>
        <taxon>Spiralia</taxon>
        <taxon>Lophotrochozoa</taxon>
        <taxon>Platyhelminthes</taxon>
        <taxon>Cestoda</taxon>
        <taxon>Eucestoda</taxon>
        <taxon>Diphyllobothriidea</taxon>
        <taxon>Diphyllobothriidae</taxon>
        <taxon>Schistocephalus</taxon>
    </lineage>
</organism>
<dbReference type="OrthoDB" id="671595at2759"/>
<dbReference type="InterPro" id="IPR036186">
    <property type="entry name" value="Serpin_sf"/>
</dbReference>
<dbReference type="GO" id="GO:0004867">
    <property type="term" value="F:serine-type endopeptidase inhibitor activity"/>
    <property type="evidence" value="ECO:0007669"/>
    <property type="project" value="InterPro"/>
</dbReference>
<accession>A0A3P7ETE7</accession>
<dbReference type="Gene3D" id="3.30.497.10">
    <property type="entry name" value="Antithrombin, subunit I, domain 2"/>
    <property type="match status" value="1"/>
</dbReference>
<gene>
    <name evidence="4" type="ORF">SSLN_LOCUS15476</name>
</gene>
<reference evidence="4 5" key="1">
    <citation type="submission" date="2018-11" db="EMBL/GenBank/DDBJ databases">
        <authorList>
            <consortium name="Pathogen Informatics"/>
        </authorList>
    </citation>
    <scope>NUCLEOTIDE SEQUENCE [LARGE SCALE GENOMIC DNA]</scope>
    <source>
        <strain evidence="4 5">NST_G2</strain>
    </source>
</reference>
<keyword evidence="5" id="KW-1185">Reference proteome</keyword>
<evidence type="ECO:0000313" key="4">
    <source>
        <dbReference type="EMBL" id="VDM01862.1"/>
    </source>
</evidence>
<dbReference type="Pfam" id="PF00079">
    <property type="entry name" value="Serpin"/>
    <property type="match status" value="1"/>
</dbReference>
<evidence type="ECO:0000259" key="3">
    <source>
        <dbReference type="SMART" id="SM00093"/>
    </source>
</evidence>
<dbReference type="EMBL" id="UYSU01039984">
    <property type="protein sequence ID" value="VDM01862.1"/>
    <property type="molecule type" value="Genomic_DNA"/>
</dbReference>
<dbReference type="PANTHER" id="PTHR11461">
    <property type="entry name" value="SERINE PROTEASE INHIBITOR, SERPIN"/>
    <property type="match status" value="1"/>
</dbReference>
<dbReference type="Gene3D" id="2.30.39.10">
    <property type="entry name" value="Alpha-1-antitrypsin, domain 1"/>
    <property type="match status" value="1"/>
</dbReference>
<dbReference type="PANTHER" id="PTHR11461:SF211">
    <property type="entry name" value="GH10112P-RELATED"/>
    <property type="match status" value="1"/>
</dbReference>
<dbReference type="AlphaFoldDB" id="A0A3P7ETE7"/>
<dbReference type="SMART" id="SM00093">
    <property type="entry name" value="SERPIN"/>
    <property type="match status" value="1"/>
</dbReference>
<evidence type="ECO:0000313" key="5">
    <source>
        <dbReference type="Proteomes" id="UP000275846"/>
    </source>
</evidence>
<dbReference type="InterPro" id="IPR042185">
    <property type="entry name" value="Serpin_sf_2"/>
</dbReference>
<dbReference type="InterPro" id="IPR000215">
    <property type="entry name" value="Serpin_fam"/>
</dbReference>
<dbReference type="STRING" id="70667.A0A3P7ETE7"/>
<dbReference type="PROSITE" id="PS00284">
    <property type="entry name" value="SERPIN"/>
    <property type="match status" value="1"/>
</dbReference>
<dbReference type="GO" id="GO:0005615">
    <property type="term" value="C:extracellular space"/>
    <property type="evidence" value="ECO:0007669"/>
    <property type="project" value="InterPro"/>
</dbReference>
<proteinExistence type="inferred from homology"/>
<protein>
    <recommendedName>
        <fullName evidence="3">Serpin domain-containing protein</fullName>
    </recommendedName>
</protein>
<evidence type="ECO:0000256" key="1">
    <source>
        <dbReference type="ARBA" id="ARBA00009500"/>
    </source>
</evidence>
<name>A0A3P7ETE7_SCHSO</name>
<feature type="domain" description="Serpin" evidence="3">
    <location>
        <begin position="34"/>
        <end position="415"/>
    </location>
</feature>